<dbReference type="EMBL" id="BCSX01000019">
    <property type="protein sequence ID" value="GAS87746.1"/>
    <property type="molecule type" value="Genomic_DNA"/>
</dbReference>
<dbReference type="SUPFAM" id="SSF53300">
    <property type="entry name" value="vWA-like"/>
    <property type="match status" value="1"/>
</dbReference>
<evidence type="ECO:0000313" key="2">
    <source>
        <dbReference type="EMBL" id="GAS87746.1"/>
    </source>
</evidence>
<feature type="domain" description="VWFA" evidence="1">
    <location>
        <begin position="200"/>
        <end position="362"/>
    </location>
</feature>
<dbReference type="InterPro" id="IPR036465">
    <property type="entry name" value="vWFA_dom_sf"/>
</dbReference>
<dbReference type="RefSeq" id="WP_062828518.1">
    <property type="nucleotide sequence ID" value="NZ_BCSX01000019.1"/>
</dbReference>
<dbReference type="PANTHER" id="PTHR30634">
    <property type="entry name" value="OUTER MEMBRANE LOLAB LIPOPROTEIN INSERTION APPARATUS"/>
    <property type="match status" value="1"/>
</dbReference>
<reference evidence="3" key="1">
    <citation type="journal article" date="2016" name="Genome Announc.">
        <title>Draft Genome Sequences of Five Rapidly Growing Mycobacterium Species, M. thermoresistibile, M. fortuitum subsp. acetamidolyticum, M. canariasense, M. brisbanense, and M. novocastrense.</title>
        <authorList>
            <person name="Katahira K."/>
            <person name="Ogura Y."/>
            <person name="Gotoh Y."/>
            <person name="Hayashi T."/>
        </authorList>
    </citation>
    <scope>NUCLEOTIDE SEQUENCE [LARGE SCALE GENOMIC DNA]</scope>
    <source>
        <strain evidence="3">JCM15654</strain>
    </source>
</reference>
<reference evidence="3" key="2">
    <citation type="submission" date="2016-02" db="EMBL/GenBank/DDBJ databases">
        <title>Draft genome sequence of five rapidly growing Mycobacterium species.</title>
        <authorList>
            <person name="Katahira K."/>
            <person name="Gotou Y."/>
            <person name="Iida K."/>
            <person name="Ogura Y."/>
            <person name="Hayashi T."/>
        </authorList>
    </citation>
    <scope>NUCLEOTIDE SEQUENCE [LARGE SCALE GENOMIC DNA]</scope>
    <source>
        <strain evidence="3">JCM15654</strain>
    </source>
</reference>
<dbReference type="OrthoDB" id="9789979at2"/>
<dbReference type="InterPro" id="IPR008912">
    <property type="entry name" value="Uncharacterised_CoxE"/>
</dbReference>
<gene>
    <name evidence="2" type="ORF">RMCB_1842</name>
</gene>
<dbReference type="AlphaFoldDB" id="A0A100VXK8"/>
<keyword evidence="3" id="KW-1185">Reference proteome</keyword>
<evidence type="ECO:0000313" key="3">
    <source>
        <dbReference type="Proteomes" id="UP000069620"/>
    </source>
</evidence>
<dbReference type="Gene3D" id="3.40.50.410">
    <property type="entry name" value="von Willebrand factor, type A domain"/>
    <property type="match status" value="1"/>
</dbReference>
<accession>A0A100VXK8</accession>
<comment type="caution">
    <text evidence="2">The sequence shown here is derived from an EMBL/GenBank/DDBJ whole genome shotgun (WGS) entry which is preliminary data.</text>
</comment>
<dbReference type="SMART" id="SM00327">
    <property type="entry name" value="VWA"/>
    <property type="match status" value="1"/>
</dbReference>
<dbReference type="PANTHER" id="PTHR30634:SF16">
    <property type="entry name" value="OUTER-MEMBRANE LIPOPROTEIN LOLB"/>
    <property type="match status" value="1"/>
</dbReference>
<proteinExistence type="predicted"/>
<dbReference type="CDD" id="cd01462">
    <property type="entry name" value="VWA_YIEM_type"/>
    <property type="match status" value="1"/>
</dbReference>
<dbReference type="STRING" id="146020.RMCB_1842"/>
<dbReference type="InterPro" id="IPR050458">
    <property type="entry name" value="LolB"/>
</dbReference>
<dbReference type="InterPro" id="IPR002035">
    <property type="entry name" value="VWF_A"/>
</dbReference>
<organism evidence="2 3">
    <name type="scientific">Mycolicibacterium brisbanense</name>
    <dbReference type="NCBI Taxonomy" id="146020"/>
    <lineage>
        <taxon>Bacteria</taxon>
        <taxon>Bacillati</taxon>
        <taxon>Actinomycetota</taxon>
        <taxon>Actinomycetes</taxon>
        <taxon>Mycobacteriales</taxon>
        <taxon>Mycobacteriaceae</taxon>
        <taxon>Mycolicibacterium</taxon>
    </lineage>
</organism>
<name>A0A100VXK8_9MYCO</name>
<evidence type="ECO:0000259" key="1">
    <source>
        <dbReference type="SMART" id="SM00327"/>
    </source>
</evidence>
<dbReference type="Proteomes" id="UP000069620">
    <property type="component" value="Unassembled WGS sequence"/>
</dbReference>
<protein>
    <submittedName>
        <fullName evidence="2">VWA containing CoxE family protein</fullName>
    </submittedName>
</protein>
<dbReference type="Pfam" id="PF05762">
    <property type="entry name" value="VWA_CoxE"/>
    <property type="match status" value="1"/>
</dbReference>
<sequence>MADETVPNERDRRWRLVLGSDAESLPSLQGGDVEMDKALSALYDRKGGLGGSAPRVARWLGDIRKYFPSTVVQVMQQDAIERLNLRMLLLEPEMMDSVVPDLSLATTLITLGEAIPDESKASARALVRKVVADIERRIADGTRATLRGALSRTARTNRPLASDIDWNRTIARNLKTFQPDLNTIIPERLVGFRRAGRSVTKDIVLAIDQSGSMAESIVYSAVFGAVIASMRSLRTSLVVFDTEVVDLTDLLDDPVDVLFGTQLGGGTDINRAIAYCQTLITRPADSIFVLISDLYEGGVRDEMLARVKQLVDAGVQVVVLLALSDSGAPSFDREIAADLAAMEIPAFACTPDAFPELLALAITKGDIRGWADRTGLAQRGMEQA</sequence>